<accession>A0A1F7IXE6</accession>
<feature type="transmembrane region" description="Helical" evidence="1">
    <location>
        <begin position="134"/>
        <end position="151"/>
    </location>
</feature>
<gene>
    <name evidence="2" type="ORF">A3A93_04465</name>
</gene>
<keyword evidence="1" id="KW-0472">Membrane</keyword>
<organism evidence="2 3">
    <name type="scientific">Candidatus Roizmanbacteria bacterium RIFCSPLOWO2_01_FULL_38_12</name>
    <dbReference type="NCBI Taxonomy" id="1802061"/>
    <lineage>
        <taxon>Bacteria</taxon>
        <taxon>Candidatus Roizmaniibacteriota</taxon>
    </lineage>
</organism>
<evidence type="ECO:0000313" key="3">
    <source>
        <dbReference type="Proteomes" id="UP000177141"/>
    </source>
</evidence>
<reference evidence="2 3" key="1">
    <citation type="journal article" date="2016" name="Nat. Commun.">
        <title>Thousands of microbial genomes shed light on interconnected biogeochemical processes in an aquifer system.</title>
        <authorList>
            <person name="Anantharaman K."/>
            <person name="Brown C.T."/>
            <person name="Hug L.A."/>
            <person name="Sharon I."/>
            <person name="Castelle C.J."/>
            <person name="Probst A.J."/>
            <person name="Thomas B.C."/>
            <person name="Singh A."/>
            <person name="Wilkins M.J."/>
            <person name="Karaoz U."/>
            <person name="Brodie E.L."/>
            <person name="Williams K.H."/>
            <person name="Hubbard S.S."/>
            <person name="Banfield J.F."/>
        </authorList>
    </citation>
    <scope>NUCLEOTIDE SEQUENCE [LARGE SCALE GENOMIC DNA]</scope>
</reference>
<feature type="transmembrane region" description="Helical" evidence="1">
    <location>
        <begin position="225"/>
        <end position="248"/>
    </location>
</feature>
<evidence type="ECO:0000313" key="2">
    <source>
        <dbReference type="EMBL" id="OGK48023.1"/>
    </source>
</evidence>
<feature type="transmembrane region" description="Helical" evidence="1">
    <location>
        <begin position="352"/>
        <end position="370"/>
    </location>
</feature>
<dbReference type="Proteomes" id="UP000177141">
    <property type="component" value="Unassembled WGS sequence"/>
</dbReference>
<evidence type="ECO:0008006" key="4">
    <source>
        <dbReference type="Google" id="ProtNLM"/>
    </source>
</evidence>
<sequence length="566" mass="64665">MLSLQNLYKNCIKKELPYLVILIILIIMASAAMFHEGFFRTYDDVTTVRILDFVKELQREGWYHNFPIRISAELSHGFGYSLYLFYGNLPYYVGALIMMLTGLNHISVTKLVYLFPLVVGPILFYTAARFKMKPVYALIASCLYTLFPYRGFDIYLKGGTGEAWSIAFIPGIFIGLFLLEKKKIYAPVIFALFLLLSMISHPLAGLQALVLAFFYGLIIVQDKKLLIFSTLLGIGLAAFSFVPSFYYLKIVQLTFHENNKTAILDQLLSLQKLVVPALTIDAKKPFSALFLPIILVGLIVIYLKREKIEKNMMRMYLFFGLLSLVFYLLLGNITRIFWILTLPISGILQTPSRLFTIISFTLPFFIGLYLPLLKNKLMQYGVIITVLVISFASLQVFKPIEYSYYYEYAAEGPCATTTWQDEYLPIWVKTCPPKELQANMVMEGDGKLVINKNSLLTMDATVINNEPSDLIVHRYYFPGWDVYVDGTKSKLDYTFSPYGIFKTKIPEGKHEINVKYQKTPVMVIADVISLVSFVFLILFALKTLTSSFSFPDHGKNHRRRLLVQAG</sequence>
<proteinExistence type="predicted"/>
<dbReference type="EMBL" id="MGAL01000024">
    <property type="protein sequence ID" value="OGK48023.1"/>
    <property type="molecule type" value="Genomic_DNA"/>
</dbReference>
<feature type="transmembrane region" description="Helical" evidence="1">
    <location>
        <begin position="377"/>
        <end position="397"/>
    </location>
</feature>
<dbReference type="AlphaFoldDB" id="A0A1F7IXE6"/>
<feature type="transmembrane region" description="Helical" evidence="1">
    <location>
        <begin position="111"/>
        <end position="128"/>
    </location>
</feature>
<evidence type="ECO:0000256" key="1">
    <source>
        <dbReference type="SAM" id="Phobius"/>
    </source>
</evidence>
<keyword evidence="1" id="KW-1133">Transmembrane helix</keyword>
<feature type="transmembrane region" description="Helical" evidence="1">
    <location>
        <begin position="185"/>
        <end position="218"/>
    </location>
</feature>
<feature type="transmembrane region" description="Helical" evidence="1">
    <location>
        <begin position="521"/>
        <end position="541"/>
    </location>
</feature>
<keyword evidence="1" id="KW-0812">Transmembrane</keyword>
<protein>
    <recommendedName>
        <fullName evidence="4">Membrane protein 6-pyruvoyl-tetrahydropterin synthase-related domain-containing protein</fullName>
    </recommendedName>
</protein>
<name>A0A1F7IXE6_9BACT</name>
<feature type="transmembrane region" description="Helical" evidence="1">
    <location>
        <begin position="315"/>
        <end position="340"/>
    </location>
</feature>
<comment type="caution">
    <text evidence="2">The sequence shown here is derived from an EMBL/GenBank/DDBJ whole genome shotgun (WGS) entry which is preliminary data.</text>
</comment>
<dbReference type="STRING" id="1802061.A3A93_04465"/>
<feature type="transmembrane region" description="Helical" evidence="1">
    <location>
        <begin position="83"/>
        <end position="104"/>
    </location>
</feature>
<feature type="transmembrane region" description="Helical" evidence="1">
    <location>
        <begin position="163"/>
        <end position="179"/>
    </location>
</feature>
<feature type="transmembrane region" description="Helical" evidence="1">
    <location>
        <begin position="16"/>
        <end position="34"/>
    </location>
</feature>
<feature type="transmembrane region" description="Helical" evidence="1">
    <location>
        <begin position="286"/>
        <end position="303"/>
    </location>
</feature>